<sequence length="249" mass="26305">MTRPALVTLHGLGLSARSFAPMLEHVRTPFDVVGIDLPGFGEARDERWTTVDALRGALVDRIAQEVGERDWMLVGHSVGGRLATLVAASLRDASGRMPRAMALLAPSPPTREPMPAAKRAEMLGWARSGRIDAEAARAFVDANVGAPLDEALDRATVAGVAASDPASWIAWLESGSREDWSEEAGVVDVPLVVVAGEADDALGAAAQPGLHGATYPRARWCALPGTGHLVALERPAETAAAIDERWRDA</sequence>
<reference evidence="2 3" key="1">
    <citation type="journal article" date="2019" name="Int. J. Syst. Evol. Microbiol.">
        <title>The Global Catalogue of Microorganisms (GCM) 10K type strain sequencing project: providing services to taxonomists for standard genome sequencing and annotation.</title>
        <authorList>
            <consortium name="The Broad Institute Genomics Platform"/>
            <consortium name="The Broad Institute Genome Sequencing Center for Infectious Disease"/>
            <person name="Wu L."/>
            <person name="Ma J."/>
        </authorList>
    </citation>
    <scope>NUCLEOTIDE SEQUENCE [LARGE SCALE GENOMIC DNA]</scope>
    <source>
        <strain evidence="2 3">JCM 16026</strain>
    </source>
</reference>
<proteinExistence type="predicted"/>
<feature type="domain" description="AB hydrolase-1" evidence="1">
    <location>
        <begin position="6"/>
        <end position="241"/>
    </location>
</feature>
<dbReference type="Pfam" id="PF12697">
    <property type="entry name" value="Abhydrolase_6"/>
    <property type="match status" value="1"/>
</dbReference>
<accession>A0ABN3AII0</accession>
<dbReference type="GO" id="GO:0016787">
    <property type="term" value="F:hydrolase activity"/>
    <property type="evidence" value="ECO:0007669"/>
    <property type="project" value="UniProtKB-KW"/>
</dbReference>
<dbReference type="PANTHER" id="PTHR43194:SF2">
    <property type="entry name" value="PEROXISOMAL MEMBRANE PROTEIN LPX1"/>
    <property type="match status" value="1"/>
</dbReference>
<keyword evidence="3" id="KW-1185">Reference proteome</keyword>
<evidence type="ECO:0000313" key="3">
    <source>
        <dbReference type="Proteomes" id="UP001501599"/>
    </source>
</evidence>
<dbReference type="SUPFAM" id="SSF53474">
    <property type="entry name" value="alpha/beta-Hydrolases"/>
    <property type="match status" value="1"/>
</dbReference>
<gene>
    <name evidence="2" type="ORF">GCM10009846_00560</name>
</gene>
<dbReference type="RefSeq" id="WP_344339146.1">
    <property type="nucleotide sequence ID" value="NZ_BAAAQT010000001.1"/>
</dbReference>
<dbReference type="Proteomes" id="UP001501599">
    <property type="component" value="Unassembled WGS sequence"/>
</dbReference>
<evidence type="ECO:0000259" key="1">
    <source>
        <dbReference type="Pfam" id="PF12697"/>
    </source>
</evidence>
<dbReference type="InterPro" id="IPR050228">
    <property type="entry name" value="Carboxylesterase_BioH"/>
</dbReference>
<evidence type="ECO:0000313" key="2">
    <source>
        <dbReference type="EMBL" id="GAA2170382.1"/>
    </source>
</evidence>
<dbReference type="InterPro" id="IPR029058">
    <property type="entry name" value="AB_hydrolase_fold"/>
</dbReference>
<dbReference type="EMBL" id="BAAAQT010000001">
    <property type="protein sequence ID" value="GAA2170382.1"/>
    <property type="molecule type" value="Genomic_DNA"/>
</dbReference>
<protein>
    <submittedName>
        <fullName evidence="2">Alpha/beta hydrolase</fullName>
    </submittedName>
</protein>
<comment type="caution">
    <text evidence="2">The sequence shown here is derived from an EMBL/GenBank/DDBJ whole genome shotgun (WGS) entry which is preliminary data.</text>
</comment>
<dbReference type="InterPro" id="IPR000073">
    <property type="entry name" value="AB_hydrolase_1"/>
</dbReference>
<keyword evidence="2" id="KW-0378">Hydrolase</keyword>
<organism evidence="2 3">
    <name type="scientific">Agrococcus versicolor</name>
    <dbReference type="NCBI Taxonomy" id="501482"/>
    <lineage>
        <taxon>Bacteria</taxon>
        <taxon>Bacillati</taxon>
        <taxon>Actinomycetota</taxon>
        <taxon>Actinomycetes</taxon>
        <taxon>Micrococcales</taxon>
        <taxon>Microbacteriaceae</taxon>
        <taxon>Agrococcus</taxon>
    </lineage>
</organism>
<dbReference type="Gene3D" id="3.40.50.1820">
    <property type="entry name" value="alpha/beta hydrolase"/>
    <property type="match status" value="1"/>
</dbReference>
<dbReference type="PANTHER" id="PTHR43194">
    <property type="entry name" value="HYDROLASE ALPHA/BETA FOLD FAMILY"/>
    <property type="match status" value="1"/>
</dbReference>
<name>A0ABN3AII0_9MICO</name>